<proteinExistence type="predicted"/>
<dbReference type="GeneID" id="36400091"/>
<dbReference type="EMBL" id="CCYD01000286">
    <property type="protein sequence ID" value="CEG37443.1"/>
    <property type="molecule type" value="Genomic_DNA"/>
</dbReference>
<keyword evidence="2" id="KW-1185">Reference proteome</keyword>
<dbReference type="Proteomes" id="UP000054928">
    <property type="component" value="Unassembled WGS sequence"/>
</dbReference>
<accession>A0A0N7L419</accession>
<sequence>MSEGRKQAEVPAAASVVLRRLESDQPLQKRNFKRSKNDLLSANSIVVLLISHTFF</sequence>
<organism evidence="1 2">
    <name type="scientific">Plasmopara halstedii</name>
    <name type="common">Downy mildew of sunflower</name>
    <dbReference type="NCBI Taxonomy" id="4781"/>
    <lineage>
        <taxon>Eukaryota</taxon>
        <taxon>Sar</taxon>
        <taxon>Stramenopiles</taxon>
        <taxon>Oomycota</taxon>
        <taxon>Peronosporomycetes</taxon>
        <taxon>Peronosporales</taxon>
        <taxon>Peronosporaceae</taxon>
        <taxon>Plasmopara</taxon>
    </lineage>
</organism>
<reference evidence="2" key="1">
    <citation type="submission" date="2014-09" db="EMBL/GenBank/DDBJ databases">
        <authorList>
            <person name="Sharma Rahul"/>
            <person name="Thines Marco"/>
        </authorList>
    </citation>
    <scope>NUCLEOTIDE SEQUENCE [LARGE SCALE GENOMIC DNA]</scope>
</reference>
<dbReference type="AlphaFoldDB" id="A0A0N7L419"/>
<dbReference type="RefSeq" id="XP_024573812.1">
    <property type="nucleotide sequence ID" value="XM_024722768.1"/>
</dbReference>
<name>A0A0N7L419_PLAHL</name>
<evidence type="ECO:0000313" key="2">
    <source>
        <dbReference type="Proteomes" id="UP000054928"/>
    </source>
</evidence>
<protein>
    <submittedName>
        <fullName evidence="1">Uncharacterized protein</fullName>
    </submittedName>
</protein>
<evidence type="ECO:0000313" key="1">
    <source>
        <dbReference type="EMBL" id="CEG37443.1"/>
    </source>
</evidence>